<name>A0ABS3Y517_9ACTN</name>
<dbReference type="InterPro" id="IPR051531">
    <property type="entry name" value="N-acetyltransferase"/>
</dbReference>
<dbReference type="Pfam" id="PF13302">
    <property type="entry name" value="Acetyltransf_3"/>
    <property type="match status" value="1"/>
</dbReference>
<dbReference type="Proteomes" id="UP000721954">
    <property type="component" value="Unassembled WGS sequence"/>
</dbReference>
<feature type="compositionally biased region" description="Polar residues" evidence="1">
    <location>
        <begin position="275"/>
        <end position="285"/>
    </location>
</feature>
<dbReference type="InterPro" id="IPR016181">
    <property type="entry name" value="Acyl_CoA_acyltransferase"/>
</dbReference>
<protein>
    <submittedName>
        <fullName evidence="3">GNAT family N-acetyltransferase</fullName>
    </submittedName>
</protein>
<dbReference type="PANTHER" id="PTHR43792">
    <property type="entry name" value="GNAT FAMILY, PUTATIVE (AFU_ORTHOLOGUE AFUA_3G00765)-RELATED-RELATED"/>
    <property type="match status" value="1"/>
</dbReference>
<dbReference type="InterPro" id="IPR000182">
    <property type="entry name" value="GNAT_dom"/>
</dbReference>
<sequence>MALRHAGTTAVWDQGRARRLLERHATAHAQGGCAPYAITRHTDATCIGLVGLAPNDRDIPEFGCLFPRRCWRQGYLREAAAAILPAAQRNPDIPEIVARIESDHPARLARERTVFFPLGFTAEGGSAAATAEESRTTTDGCPPPDQRYRLFTDLVAHRGAPCRSGTMELLRTPPPGGARHPLTEARGGGAGESVGRGRPFRVCWSGGAGVCQSGERTAGAVAAVAGGSSGTHRGDLSYFLREEESCLLRSSSSWRSWRRTSPSSARSVRTRSSTWPTPSCLSSSVRPYCPAKPDRSGR</sequence>
<reference evidence="3 4" key="1">
    <citation type="submission" date="2021-02" db="EMBL/GenBank/DDBJ databases">
        <title>Streptomyces spirodelae sp. nov., isolated from duckweed.</title>
        <authorList>
            <person name="Saimee Y."/>
            <person name="Duangmal K."/>
        </authorList>
    </citation>
    <scope>NUCLEOTIDE SEQUENCE [LARGE SCALE GENOMIC DNA]</scope>
    <source>
        <strain evidence="3 4">DSM 42105</strain>
    </source>
</reference>
<feature type="domain" description="N-acetyltransferase" evidence="2">
    <location>
        <begin position="11"/>
        <end position="106"/>
    </location>
</feature>
<organism evidence="3 4">
    <name type="scientific">Streptomyces smyrnaeus</name>
    <dbReference type="NCBI Taxonomy" id="1387713"/>
    <lineage>
        <taxon>Bacteria</taxon>
        <taxon>Bacillati</taxon>
        <taxon>Actinomycetota</taxon>
        <taxon>Actinomycetes</taxon>
        <taxon>Kitasatosporales</taxon>
        <taxon>Streptomycetaceae</taxon>
        <taxon>Streptomyces</taxon>
    </lineage>
</organism>
<dbReference type="Gene3D" id="3.40.630.30">
    <property type="match status" value="1"/>
</dbReference>
<keyword evidence="4" id="KW-1185">Reference proteome</keyword>
<evidence type="ECO:0000256" key="1">
    <source>
        <dbReference type="SAM" id="MobiDB-lite"/>
    </source>
</evidence>
<feature type="region of interest" description="Disordered" evidence="1">
    <location>
        <begin position="257"/>
        <end position="298"/>
    </location>
</feature>
<evidence type="ECO:0000259" key="2">
    <source>
        <dbReference type="Pfam" id="PF13302"/>
    </source>
</evidence>
<evidence type="ECO:0000313" key="3">
    <source>
        <dbReference type="EMBL" id="MBO8202711.1"/>
    </source>
</evidence>
<dbReference type="PANTHER" id="PTHR43792:SF1">
    <property type="entry name" value="N-ACETYLTRANSFERASE DOMAIN-CONTAINING PROTEIN"/>
    <property type="match status" value="1"/>
</dbReference>
<feature type="compositionally biased region" description="Low complexity" evidence="1">
    <location>
        <begin position="257"/>
        <end position="274"/>
    </location>
</feature>
<proteinExistence type="predicted"/>
<accession>A0ABS3Y517</accession>
<dbReference type="SUPFAM" id="SSF55729">
    <property type="entry name" value="Acyl-CoA N-acyltransferases (Nat)"/>
    <property type="match status" value="1"/>
</dbReference>
<evidence type="ECO:0000313" key="4">
    <source>
        <dbReference type="Proteomes" id="UP000721954"/>
    </source>
</evidence>
<dbReference type="EMBL" id="JAFFZM010000027">
    <property type="protein sequence ID" value="MBO8202711.1"/>
    <property type="molecule type" value="Genomic_DNA"/>
</dbReference>
<comment type="caution">
    <text evidence="3">The sequence shown here is derived from an EMBL/GenBank/DDBJ whole genome shotgun (WGS) entry which is preliminary data.</text>
</comment>
<gene>
    <name evidence="3" type="ORF">JW613_31210</name>
</gene>